<dbReference type="InterPro" id="IPR000600">
    <property type="entry name" value="ROK"/>
</dbReference>
<name>A0AAJ5W644_9SPHI</name>
<organism evidence="2 3">
    <name type="scientific">Candidatus Pedobacter colombiensis</name>
    <dbReference type="NCBI Taxonomy" id="3121371"/>
    <lineage>
        <taxon>Bacteria</taxon>
        <taxon>Pseudomonadati</taxon>
        <taxon>Bacteroidota</taxon>
        <taxon>Sphingobacteriia</taxon>
        <taxon>Sphingobacteriales</taxon>
        <taxon>Sphingobacteriaceae</taxon>
        <taxon>Pedobacter</taxon>
    </lineage>
</organism>
<dbReference type="PANTHER" id="PTHR18964:SF149">
    <property type="entry name" value="BIFUNCTIONAL UDP-N-ACETYLGLUCOSAMINE 2-EPIMERASE_N-ACETYLMANNOSAMINE KINASE"/>
    <property type="match status" value="1"/>
</dbReference>
<gene>
    <name evidence="2" type="ORF">P0Y49_13520</name>
</gene>
<accession>A0AAJ5W644</accession>
<dbReference type="InterPro" id="IPR043129">
    <property type="entry name" value="ATPase_NBD"/>
</dbReference>
<protein>
    <submittedName>
        <fullName evidence="2">ROK family protein</fullName>
    </submittedName>
</protein>
<dbReference type="EMBL" id="CP119313">
    <property type="protein sequence ID" value="WEK17818.1"/>
    <property type="molecule type" value="Genomic_DNA"/>
</dbReference>
<evidence type="ECO:0000313" key="2">
    <source>
        <dbReference type="EMBL" id="WEK17818.1"/>
    </source>
</evidence>
<evidence type="ECO:0000313" key="3">
    <source>
        <dbReference type="Proteomes" id="UP001214530"/>
    </source>
</evidence>
<dbReference type="Pfam" id="PF00480">
    <property type="entry name" value="ROK"/>
    <property type="match status" value="1"/>
</dbReference>
<dbReference type="SUPFAM" id="SSF53067">
    <property type="entry name" value="Actin-like ATPase domain"/>
    <property type="match status" value="1"/>
</dbReference>
<reference evidence="2" key="1">
    <citation type="submission" date="2023-03" db="EMBL/GenBank/DDBJ databases">
        <title>Andean soil-derived lignocellulolytic bacterial consortium as a source of novel taxa and putative plastic-active enzymes.</title>
        <authorList>
            <person name="Diaz-Garcia L."/>
            <person name="Chuvochina M."/>
            <person name="Feuerriegel G."/>
            <person name="Bunk B."/>
            <person name="Sproer C."/>
            <person name="Streit W.R."/>
            <person name="Rodriguez L.M."/>
            <person name="Overmann J."/>
            <person name="Jimenez D.J."/>
        </authorList>
    </citation>
    <scope>NUCLEOTIDE SEQUENCE</scope>
    <source>
        <strain evidence="2">MAG 3858</strain>
    </source>
</reference>
<dbReference type="Proteomes" id="UP001214530">
    <property type="component" value="Chromosome"/>
</dbReference>
<evidence type="ECO:0000256" key="1">
    <source>
        <dbReference type="ARBA" id="ARBA00006479"/>
    </source>
</evidence>
<sequence length="286" mass="31000">MEKLILSADIGGSHITAALVDLDKKKELSGTWSRTKLNSAGTSTEIINTWAETLEKSSIGHDLKSLKINIAMPGPMNYRSGICKIKDQGKYESLYNLNIKQMLASRLGIQPSAIHFINDAACFLKGEVFSGSLEGYDHAIGLTLGTGLGTSYLVNGKVVDSGLWCMPFLNGIAEDYISTRWFIKRFDELAGISIKDVKDLVDNHAGSPCFNTVFAEFSINLAGFIHKFIRKKMPLAVVLGGNIAQADAHFINDTRKHLATLMGYSLPVKKSMLGEKAALLGAGSAN</sequence>
<comment type="similarity">
    <text evidence="1">Belongs to the ROK (NagC/XylR) family.</text>
</comment>
<dbReference type="AlphaFoldDB" id="A0AAJ5W644"/>
<dbReference type="Gene3D" id="3.30.420.40">
    <property type="match status" value="2"/>
</dbReference>
<proteinExistence type="inferred from homology"/>
<dbReference type="PANTHER" id="PTHR18964">
    <property type="entry name" value="ROK (REPRESSOR, ORF, KINASE) FAMILY"/>
    <property type="match status" value="1"/>
</dbReference>